<proteinExistence type="predicted"/>
<evidence type="ECO:0000256" key="1">
    <source>
        <dbReference type="SAM" id="MobiDB-lite"/>
    </source>
</evidence>
<keyword evidence="3" id="KW-1185">Reference proteome</keyword>
<dbReference type="AlphaFoldDB" id="A0AAV5LHS6"/>
<dbReference type="EMBL" id="BPVZ01000118">
    <property type="protein sequence ID" value="GKV36690.1"/>
    <property type="molecule type" value="Genomic_DNA"/>
</dbReference>
<feature type="compositionally biased region" description="Basic residues" evidence="1">
    <location>
        <begin position="85"/>
        <end position="96"/>
    </location>
</feature>
<accession>A0AAV5LHS6</accession>
<reference evidence="2 3" key="1">
    <citation type="journal article" date="2021" name="Commun. Biol.">
        <title>The genome of Shorea leprosula (Dipterocarpaceae) highlights the ecological relevance of drought in aseasonal tropical rainforests.</title>
        <authorList>
            <person name="Ng K.K.S."/>
            <person name="Kobayashi M.J."/>
            <person name="Fawcett J.A."/>
            <person name="Hatakeyama M."/>
            <person name="Paape T."/>
            <person name="Ng C.H."/>
            <person name="Ang C.C."/>
            <person name="Tnah L.H."/>
            <person name="Lee C.T."/>
            <person name="Nishiyama T."/>
            <person name="Sese J."/>
            <person name="O'Brien M.J."/>
            <person name="Copetti D."/>
            <person name="Mohd Noor M.I."/>
            <person name="Ong R.C."/>
            <person name="Putra M."/>
            <person name="Sireger I.Z."/>
            <person name="Indrioko S."/>
            <person name="Kosugi Y."/>
            <person name="Izuno A."/>
            <person name="Isagi Y."/>
            <person name="Lee S.L."/>
            <person name="Shimizu K.K."/>
        </authorList>
    </citation>
    <scope>NUCLEOTIDE SEQUENCE [LARGE SCALE GENOMIC DNA]</scope>
    <source>
        <strain evidence="2">214</strain>
    </source>
</reference>
<sequence length="173" mass="19803">MADKEVYGGADHMDFFKVGDSGASYVTKEIMQDGGEYVEEIDAASVDGIENEEEPFFDVEDLHSDVDDQIVEAFLRKRENRKKNLEKKKEKIRKGKAVATSSNMENHNEKQDRREIHSGFDDDDLSAESDDNEDELYIPSDDPGDYFDQSNDESNDENEPFYILTSQVLNRSQ</sequence>
<gene>
    <name evidence="2" type="ORF">SLEP1_g44792</name>
</gene>
<dbReference type="Proteomes" id="UP001054252">
    <property type="component" value="Unassembled WGS sequence"/>
</dbReference>
<evidence type="ECO:0000313" key="2">
    <source>
        <dbReference type="EMBL" id="GKV36690.1"/>
    </source>
</evidence>
<feature type="compositionally biased region" description="Acidic residues" evidence="1">
    <location>
        <begin position="121"/>
        <end position="159"/>
    </location>
</feature>
<organism evidence="2 3">
    <name type="scientific">Rubroshorea leprosula</name>
    <dbReference type="NCBI Taxonomy" id="152421"/>
    <lineage>
        <taxon>Eukaryota</taxon>
        <taxon>Viridiplantae</taxon>
        <taxon>Streptophyta</taxon>
        <taxon>Embryophyta</taxon>
        <taxon>Tracheophyta</taxon>
        <taxon>Spermatophyta</taxon>
        <taxon>Magnoliopsida</taxon>
        <taxon>eudicotyledons</taxon>
        <taxon>Gunneridae</taxon>
        <taxon>Pentapetalae</taxon>
        <taxon>rosids</taxon>
        <taxon>malvids</taxon>
        <taxon>Malvales</taxon>
        <taxon>Dipterocarpaceae</taxon>
        <taxon>Rubroshorea</taxon>
    </lineage>
</organism>
<feature type="region of interest" description="Disordered" evidence="1">
    <location>
        <begin position="85"/>
        <end position="173"/>
    </location>
</feature>
<comment type="caution">
    <text evidence="2">The sequence shown here is derived from an EMBL/GenBank/DDBJ whole genome shotgun (WGS) entry which is preliminary data.</text>
</comment>
<protein>
    <submittedName>
        <fullName evidence="2">Uncharacterized protein</fullName>
    </submittedName>
</protein>
<name>A0AAV5LHS6_9ROSI</name>
<feature type="compositionally biased region" description="Polar residues" evidence="1">
    <location>
        <begin position="164"/>
        <end position="173"/>
    </location>
</feature>
<feature type="compositionally biased region" description="Basic and acidic residues" evidence="1">
    <location>
        <begin position="106"/>
        <end position="120"/>
    </location>
</feature>
<evidence type="ECO:0000313" key="3">
    <source>
        <dbReference type="Proteomes" id="UP001054252"/>
    </source>
</evidence>